<accession>A0A5R8K7R0</accession>
<comment type="caution">
    <text evidence="5">The sequence shown here is derived from an EMBL/GenBank/DDBJ whole genome shotgun (WGS) entry which is preliminary data.</text>
</comment>
<sequence length="383" mass="42445">MPATDPLPVNLKMNSATLRSFSSLVLELNDPLLPEERLFDHLIEGIAKLIPLNSFWVTSSDLHAGQVTSYLGPWAQEAVDLVPTFCQHVQDHPQFMALCQGKSARVDSVSDYVSRKAWRATGMFDEVISKIAAEDQMSTSTPLNDRVMFSLVVNRDGWGFGGQERALLALLAPHAIQAWRTRWLLKRIGLQQTGGFNSTLPDLCFQAMIDSFGNVVEAEEGALRWLRETFAAKIFALTPVLPEPLLSWLRSTLAQVQSGGESLASLPLSTQVTSPRGIHLQARLAPGPLYGLHAIAIERMADPVSLGIARLQKLNLSERQAEVLYWLAEGKTNDEIAGILRISLFTVKAHLRTIFNLLMVENRHSAAAMAWQHLQRAAPTWKP</sequence>
<dbReference type="PANTHER" id="PTHR44688:SF16">
    <property type="entry name" value="DNA-BINDING TRANSCRIPTIONAL ACTIVATOR DEVR_DOSR"/>
    <property type="match status" value="1"/>
</dbReference>
<dbReference type="GO" id="GO:0006355">
    <property type="term" value="P:regulation of DNA-templated transcription"/>
    <property type="evidence" value="ECO:0007669"/>
    <property type="project" value="InterPro"/>
</dbReference>
<dbReference type="InterPro" id="IPR016032">
    <property type="entry name" value="Sig_transdc_resp-reg_C-effctor"/>
</dbReference>
<dbReference type="Pfam" id="PF00196">
    <property type="entry name" value="GerE"/>
    <property type="match status" value="1"/>
</dbReference>
<dbReference type="InterPro" id="IPR036388">
    <property type="entry name" value="WH-like_DNA-bd_sf"/>
</dbReference>
<evidence type="ECO:0000256" key="3">
    <source>
        <dbReference type="ARBA" id="ARBA00023163"/>
    </source>
</evidence>
<proteinExistence type="predicted"/>
<dbReference type="PROSITE" id="PS50043">
    <property type="entry name" value="HTH_LUXR_2"/>
    <property type="match status" value="1"/>
</dbReference>
<keyword evidence="6" id="KW-1185">Reference proteome</keyword>
<dbReference type="SMART" id="SM00421">
    <property type="entry name" value="HTH_LUXR"/>
    <property type="match status" value="1"/>
</dbReference>
<dbReference type="PRINTS" id="PR00038">
    <property type="entry name" value="HTHLUXR"/>
</dbReference>
<name>A0A5R8K7R0_9BACT</name>
<keyword evidence="2" id="KW-0238">DNA-binding</keyword>
<dbReference type="Gene3D" id="1.10.10.10">
    <property type="entry name" value="Winged helix-like DNA-binding domain superfamily/Winged helix DNA-binding domain"/>
    <property type="match status" value="1"/>
</dbReference>
<dbReference type="GO" id="GO:0003677">
    <property type="term" value="F:DNA binding"/>
    <property type="evidence" value="ECO:0007669"/>
    <property type="project" value="UniProtKB-KW"/>
</dbReference>
<evidence type="ECO:0000313" key="5">
    <source>
        <dbReference type="EMBL" id="TLD68397.1"/>
    </source>
</evidence>
<dbReference type="PANTHER" id="PTHR44688">
    <property type="entry name" value="DNA-BINDING TRANSCRIPTIONAL ACTIVATOR DEVR_DOSR"/>
    <property type="match status" value="1"/>
</dbReference>
<evidence type="ECO:0000256" key="1">
    <source>
        <dbReference type="ARBA" id="ARBA00023015"/>
    </source>
</evidence>
<dbReference type="InterPro" id="IPR000792">
    <property type="entry name" value="Tscrpt_reg_LuxR_C"/>
</dbReference>
<dbReference type="OrthoDB" id="1662986at2"/>
<dbReference type="CDD" id="cd06170">
    <property type="entry name" value="LuxR_C_like"/>
    <property type="match status" value="1"/>
</dbReference>
<evidence type="ECO:0000256" key="2">
    <source>
        <dbReference type="ARBA" id="ARBA00023125"/>
    </source>
</evidence>
<dbReference type="EMBL" id="VAUV01000026">
    <property type="protein sequence ID" value="TLD68397.1"/>
    <property type="molecule type" value="Genomic_DNA"/>
</dbReference>
<organism evidence="5 6">
    <name type="scientific">Phragmitibacter flavus</name>
    <dbReference type="NCBI Taxonomy" id="2576071"/>
    <lineage>
        <taxon>Bacteria</taxon>
        <taxon>Pseudomonadati</taxon>
        <taxon>Verrucomicrobiota</taxon>
        <taxon>Verrucomicrobiia</taxon>
        <taxon>Verrucomicrobiales</taxon>
        <taxon>Verrucomicrobiaceae</taxon>
        <taxon>Phragmitibacter</taxon>
    </lineage>
</organism>
<dbReference type="AlphaFoldDB" id="A0A5R8K7R0"/>
<reference evidence="5 6" key="1">
    <citation type="submission" date="2019-05" db="EMBL/GenBank/DDBJ databases">
        <title>Verrucobacter flavum gen. nov., sp. nov. a new member of the family Verrucomicrobiaceae.</title>
        <authorList>
            <person name="Szuroczki S."/>
            <person name="Abbaszade G."/>
            <person name="Szabo A."/>
            <person name="Felfoldi T."/>
            <person name="Schumann P."/>
            <person name="Boka K."/>
            <person name="Keki Z."/>
            <person name="Toumi M."/>
            <person name="Toth E."/>
        </authorList>
    </citation>
    <scope>NUCLEOTIDE SEQUENCE [LARGE SCALE GENOMIC DNA]</scope>
    <source>
        <strain evidence="5 6">MG-N-17</strain>
    </source>
</reference>
<feature type="domain" description="HTH luxR-type" evidence="4">
    <location>
        <begin position="309"/>
        <end position="374"/>
    </location>
</feature>
<evidence type="ECO:0000313" key="6">
    <source>
        <dbReference type="Proteomes" id="UP000306196"/>
    </source>
</evidence>
<keyword evidence="1" id="KW-0805">Transcription regulation</keyword>
<gene>
    <name evidence="5" type="ORF">FEM03_23125</name>
</gene>
<protein>
    <recommendedName>
        <fullName evidence="4">HTH luxR-type domain-containing protein</fullName>
    </recommendedName>
</protein>
<keyword evidence="3" id="KW-0804">Transcription</keyword>
<dbReference type="SUPFAM" id="SSF46894">
    <property type="entry name" value="C-terminal effector domain of the bipartite response regulators"/>
    <property type="match status" value="1"/>
</dbReference>
<evidence type="ECO:0000259" key="4">
    <source>
        <dbReference type="PROSITE" id="PS50043"/>
    </source>
</evidence>
<dbReference type="Proteomes" id="UP000306196">
    <property type="component" value="Unassembled WGS sequence"/>
</dbReference>